<dbReference type="EMBL" id="JAUKUA010000005">
    <property type="protein sequence ID" value="KAK0711867.1"/>
    <property type="molecule type" value="Genomic_DNA"/>
</dbReference>
<name>A0AA40A9P4_9PEZI</name>
<dbReference type="Proteomes" id="UP001172102">
    <property type="component" value="Unassembled WGS sequence"/>
</dbReference>
<keyword evidence="3" id="KW-1185">Reference proteome</keyword>
<comment type="caution">
    <text evidence="2">The sequence shown here is derived from an EMBL/GenBank/DDBJ whole genome shotgun (WGS) entry which is preliminary data.</text>
</comment>
<reference evidence="2" key="1">
    <citation type="submission" date="2023-06" db="EMBL/GenBank/DDBJ databases">
        <title>Genome-scale phylogeny and comparative genomics of the fungal order Sordariales.</title>
        <authorList>
            <consortium name="Lawrence Berkeley National Laboratory"/>
            <person name="Hensen N."/>
            <person name="Bonometti L."/>
            <person name="Westerberg I."/>
            <person name="Brannstrom I.O."/>
            <person name="Guillou S."/>
            <person name="Cros-Aarteil S."/>
            <person name="Calhoun S."/>
            <person name="Haridas S."/>
            <person name="Kuo A."/>
            <person name="Mondo S."/>
            <person name="Pangilinan J."/>
            <person name="Riley R."/>
            <person name="Labutti K."/>
            <person name="Andreopoulos B."/>
            <person name="Lipzen A."/>
            <person name="Chen C."/>
            <person name="Yanf M."/>
            <person name="Daum C."/>
            <person name="Ng V."/>
            <person name="Clum A."/>
            <person name="Steindorff A."/>
            <person name="Ohm R."/>
            <person name="Martin F."/>
            <person name="Silar P."/>
            <person name="Natvig D."/>
            <person name="Lalanne C."/>
            <person name="Gautier V."/>
            <person name="Ament-Velasquez S.L."/>
            <person name="Kruys A."/>
            <person name="Hutchinson M.I."/>
            <person name="Powell A.J."/>
            <person name="Barry K."/>
            <person name="Miller A.N."/>
            <person name="Grigoriev I.V."/>
            <person name="Debuchy R."/>
            <person name="Gladieux P."/>
            <person name="Thoren M.H."/>
            <person name="Johannesson H."/>
        </authorList>
    </citation>
    <scope>NUCLEOTIDE SEQUENCE</scope>
    <source>
        <strain evidence="2">SMH4607-1</strain>
    </source>
</reference>
<proteinExistence type="predicted"/>
<dbReference type="AlphaFoldDB" id="A0AA40A9P4"/>
<dbReference type="GO" id="GO:0016787">
    <property type="term" value="F:hydrolase activity"/>
    <property type="evidence" value="ECO:0007669"/>
    <property type="project" value="UniProtKB-KW"/>
</dbReference>
<feature type="non-terminal residue" evidence="2">
    <location>
        <position position="137"/>
    </location>
</feature>
<dbReference type="CDD" id="cd00882">
    <property type="entry name" value="Ras_like_GTPase"/>
    <property type="match status" value="1"/>
</dbReference>
<dbReference type="InterPro" id="IPR027417">
    <property type="entry name" value="P-loop_NTPase"/>
</dbReference>
<dbReference type="InterPro" id="IPR006073">
    <property type="entry name" value="GTP-bd"/>
</dbReference>
<sequence length="137" mass="15391">VILLIGPTGSGKSSFIRSLTKEKVEVNGQKPCTTECKDYLIELDINGRTKTFILVDTPGFEDFPENNLIALRSIAEKLSKMRPQVVYGAIYFHRIINGRFHGTTRSILSIFKSICGDQFFDHVAFVTTMWDAINDGD</sequence>
<accession>A0AA40A9P4</accession>
<keyword evidence="2" id="KW-0378">Hydrolase</keyword>
<protein>
    <submittedName>
        <fullName evidence="2">P-loop containing nucleoside triphosphate hydrolase protein</fullName>
    </submittedName>
</protein>
<dbReference type="Gene3D" id="3.40.50.300">
    <property type="entry name" value="P-loop containing nucleotide triphosphate hydrolases"/>
    <property type="match status" value="1"/>
</dbReference>
<evidence type="ECO:0000313" key="2">
    <source>
        <dbReference type="EMBL" id="KAK0711867.1"/>
    </source>
</evidence>
<feature type="domain" description="G" evidence="1">
    <location>
        <begin position="2"/>
        <end position="62"/>
    </location>
</feature>
<evidence type="ECO:0000313" key="3">
    <source>
        <dbReference type="Proteomes" id="UP001172102"/>
    </source>
</evidence>
<dbReference type="SUPFAM" id="SSF52540">
    <property type="entry name" value="P-loop containing nucleoside triphosphate hydrolases"/>
    <property type="match status" value="1"/>
</dbReference>
<evidence type="ECO:0000259" key="1">
    <source>
        <dbReference type="Pfam" id="PF01926"/>
    </source>
</evidence>
<dbReference type="GO" id="GO:0005525">
    <property type="term" value="F:GTP binding"/>
    <property type="evidence" value="ECO:0007669"/>
    <property type="project" value="InterPro"/>
</dbReference>
<organism evidence="2 3">
    <name type="scientific">Lasiosphaeris hirsuta</name>
    <dbReference type="NCBI Taxonomy" id="260670"/>
    <lineage>
        <taxon>Eukaryota</taxon>
        <taxon>Fungi</taxon>
        <taxon>Dikarya</taxon>
        <taxon>Ascomycota</taxon>
        <taxon>Pezizomycotina</taxon>
        <taxon>Sordariomycetes</taxon>
        <taxon>Sordariomycetidae</taxon>
        <taxon>Sordariales</taxon>
        <taxon>Lasiosphaeriaceae</taxon>
        <taxon>Lasiosphaeris</taxon>
    </lineage>
</organism>
<gene>
    <name evidence="2" type="ORF">B0H67DRAFT_472593</name>
</gene>
<dbReference type="Pfam" id="PF01926">
    <property type="entry name" value="MMR_HSR1"/>
    <property type="match status" value="1"/>
</dbReference>
<feature type="non-terminal residue" evidence="2">
    <location>
        <position position="1"/>
    </location>
</feature>